<protein>
    <submittedName>
        <fullName evidence="1">Uncharacterized protein</fullName>
    </submittedName>
</protein>
<name>A0AB39UF82_9BIFI</name>
<reference evidence="1" key="1">
    <citation type="submission" date="2023-07" db="EMBL/GenBank/DDBJ databases">
        <title>Bifidobacterium aquikefiriaerophilum sp. nov. and Bifidobacterium eccum sp. nov., isolated from water kefir.</title>
        <authorList>
            <person name="Breselge S."/>
            <person name="Bellassi P."/>
            <person name="Barcenilla C."/>
            <person name="Alvarez-Ordonez A."/>
            <person name="Morelli L."/>
            <person name="Cotter P.D."/>
        </authorList>
    </citation>
    <scope>NUCLEOTIDE SEQUENCE</scope>
    <source>
        <strain evidence="1">WK048_4_13</strain>
        <plasmid evidence="1">unnamed1</plasmid>
    </source>
</reference>
<gene>
    <name evidence="1" type="ORF">QN217_11055</name>
</gene>
<keyword evidence="1" id="KW-0614">Plasmid</keyword>
<sequence>MDETKPTTTTTKLAGLLGYSYQGMRKKLTHNYAPFTMGEFETLCNFFHKNSAAEWMKILRVVALKNNRLNEAKIIDDMLNDHTIKNEIVNLAITYLHPTALTDDLNDPAIMAEVAEARKRGHEREARND</sequence>
<evidence type="ECO:0000313" key="1">
    <source>
        <dbReference type="EMBL" id="XDS47695.1"/>
    </source>
</evidence>
<geneLocation type="plasmid" evidence="1">
    <name>unnamed1</name>
</geneLocation>
<dbReference type="RefSeq" id="WP_369343225.1">
    <property type="nucleotide sequence ID" value="NZ_CP129676.1"/>
</dbReference>
<dbReference type="EMBL" id="CP129676">
    <property type="protein sequence ID" value="XDS47695.1"/>
    <property type="molecule type" value="Genomic_DNA"/>
</dbReference>
<dbReference type="AlphaFoldDB" id="A0AB39UF82"/>
<accession>A0AB39UF82</accession>
<proteinExistence type="predicted"/>
<organism evidence="1">
    <name type="scientific">Bifidobacterium fermentum</name>
    <dbReference type="NCBI Taxonomy" id="3059035"/>
    <lineage>
        <taxon>Bacteria</taxon>
        <taxon>Bacillati</taxon>
        <taxon>Actinomycetota</taxon>
        <taxon>Actinomycetes</taxon>
        <taxon>Bifidobacteriales</taxon>
        <taxon>Bifidobacteriaceae</taxon>
        <taxon>Bifidobacterium</taxon>
    </lineage>
</organism>